<dbReference type="InterPro" id="IPR036465">
    <property type="entry name" value="vWFA_dom_sf"/>
</dbReference>
<organism evidence="3 4">
    <name type="scientific">Hyphobacterium lacteum</name>
    <dbReference type="NCBI Taxonomy" id="3116575"/>
    <lineage>
        <taxon>Bacteria</taxon>
        <taxon>Pseudomonadati</taxon>
        <taxon>Pseudomonadota</taxon>
        <taxon>Alphaproteobacteria</taxon>
        <taxon>Maricaulales</taxon>
        <taxon>Maricaulaceae</taxon>
        <taxon>Hyphobacterium</taxon>
    </lineage>
</organism>
<evidence type="ECO:0000313" key="3">
    <source>
        <dbReference type="EMBL" id="MEE2525496.1"/>
    </source>
</evidence>
<dbReference type="EMBL" id="JAZDRP010000002">
    <property type="protein sequence ID" value="MEE2525496.1"/>
    <property type="molecule type" value="Genomic_DNA"/>
</dbReference>
<evidence type="ECO:0000256" key="1">
    <source>
        <dbReference type="SAM" id="SignalP"/>
    </source>
</evidence>
<proteinExistence type="predicted"/>
<dbReference type="RefSeq" id="WP_330198158.1">
    <property type="nucleotide sequence ID" value="NZ_JAZDRP010000002.1"/>
</dbReference>
<dbReference type="Proteomes" id="UP001354971">
    <property type="component" value="Unassembled WGS sequence"/>
</dbReference>
<feature type="signal peptide" evidence="1">
    <location>
        <begin position="1"/>
        <end position="20"/>
    </location>
</feature>
<dbReference type="SUPFAM" id="SSF53300">
    <property type="entry name" value="vWA-like"/>
    <property type="match status" value="1"/>
</dbReference>
<dbReference type="InterPro" id="IPR002035">
    <property type="entry name" value="VWF_A"/>
</dbReference>
<evidence type="ECO:0000313" key="4">
    <source>
        <dbReference type="Proteomes" id="UP001354971"/>
    </source>
</evidence>
<dbReference type="Gene3D" id="3.40.50.410">
    <property type="entry name" value="von Willebrand factor, type A domain"/>
    <property type="match status" value="1"/>
</dbReference>
<dbReference type="Pfam" id="PF00092">
    <property type="entry name" value="VWA"/>
    <property type="match status" value="1"/>
</dbReference>
<accession>A0ABU7LPE5</accession>
<feature type="chain" id="PRO_5045293749" evidence="1">
    <location>
        <begin position="21"/>
        <end position="522"/>
    </location>
</feature>
<evidence type="ECO:0000259" key="2">
    <source>
        <dbReference type="PROSITE" id="PS50234"/>
    </source>
</evidence>
<keyword evidence="4" id="KW-1185">Reference proteome</keyword>
<reference evidence="3 4" key="1">
    <citation type="submission" date="2024-01" db="EMBL/GenBank/DDBJ databases">
        <title>Hyphobacterium bacterium isolated from marine sediment.</title>
        <authorList>
            <person name="Zhao S."/>
        </authorList>
    </citation>
    <scope>NUCLEOTIDE SEQUENCE [LARGE SCALE GENOMIC DNA]</scope>
    <source>
        <strain evidence="4">HN65</strain>
    </source>
</reference>
<feature type="domain" description="VWFA" evidence="2">
    <location>
        <begin position="68"/>
        <end position="254"/>
    </location>
</feature>
<comment type="caution">
    <text evidence="3">The sequence shown here is derived from an EMBL/GenBank/DDBJ whole genome shotgun (WGS) entry which is preliminary data.</text>
</comment>
<protein>
    <submittedName>
        <fullName evidence="3">VWA domain-containing protein</fullName>
    </submittedName>
</protein>
<gene>
    <name evidence="3" type="ORF">V0U79_03900</name>
</gene>
<dbReference type="PROSITE" id="PS50234">
    <property type="entry name" value="VWFA"/>
    <property type="match status" value="1"/>
</dbReference>
<keyword evidence="1" id="KW-0732">Signal</keyword>
<dbReference type="SMART" id="SM00327">
    <property type="entry name" value="VWA"/>
    <property type="match status" value="1"/>
</dbReference>
<sequence>MKFHLASAALSLGLAASALAQTSVEPVENGIDACPAFDIIQQRILEVVRGVSFEGSEDVAPEGEGPIAVQFILDASGSMGASAGNRTKMEIARTAFINALDVIENANIIASLRAYGFDSSVEHTAEASCPNTEQLTGFLSGDMSAMGAAAADLSPYGYTPIATSLEAAAADLASQEARERLIVLLSDGEETCHGDPVATAASLRNQAINVSAYVVGFDLDPEQEAQMRAVAEAAGGRYINAPDADALAEAMREVAGMTVSRSERQLIRCENPVEGGLTPETAIPLEPGIYTIGELLPRGEYRYFRIDTAEGEMGVVRGLLQSYAYTGEDDSAVESAASLGAMTIRILDPQGERAGSGFPRERNLPGESLTGYYVDTSGEGFIIGIGDNYERTSPLSLFEIAIEDASDNGAGDADSEREGVYPALAPGETGTGLIGHDDLIDLWQIDVSGPVDVLVDLENDEMRFGVTVFDADTGRRVQRERPEPGEHSFAIEADAPVIVEISTQEPRLASRHSRYRISISER</sequence>
<name>A0ABU7LPE5_9PROT</name>